<dbReference type="STRING" id="460265.Mnod_4328"/>
<feature type="domain" description="NAD(P)-binding" evidence="2">
    <location>
        <begin position="1"/>
        <end position="61"/>
    </location>
</feature>
<dbReference type="eggNOG" id="COG1089">
    <property type="taxonomic scope" value="Bacteria"/>
</dbReference>
<organism evidence="3 4">
    <name type="scientific">Methylobacterium nodulans (strain LMG 21967 / CNCM I-2342 / ORS 2060)</name>
    <dbReference type="NCBI Taxonomy" id="460265"/>
    <lineage>
        <taxon>Bacteria</taxon>
        <taxon>Pseudomonadati</taxon>
        <taxon>Pseudomonadota</taxon>
        <taxon>Alphaproteobacteria</taxon>
        <taxon>Hyphomicrobiales</taxon>
        <taxon>Methylobacteriaceae</taxon>
        <taxon>Methylobacterium</taxon>
    </lineage>
</organism>
<dbReference type="GO" id="GO:0008446">
    <property type="term" value="F:GDP-mannose 4,6-dehydratase activity"/>
    <property type="evidence" value="ECO:0007669"/>
    <property type="project" value="InterPro"/>
</dbReference>
<dbReference type="InterPro" id="IPR006368">
    <property type="entry name" value="GDP_Man_deHydtase"/>
</dbReference>
<dbReference type="Gene3D" id="3.90.25.10">
    <property type="entry name" value="UDP-galactose 4-epimerase, domain 1"/>
    <property type="match status" value="1"/>
</dbReference>
<evidence type="ECO:0000256" key="1">
    <source>
        <dbReference type="ARBA" id="ARBA00023239"/>
    </source>
</evidence>
<protein>
    <recommendedName>
        <fullName evidence="2">NAD(P)-binding domain-containing protein</fullName>
    </recommendedName>
</protein>
<proteinExistence type="predicted"/>
<dbReference type="Pfam" id="PF16363">
    <property type="entry name" value="GDP_Man_Dehyd"/>
    <property type="match status" value="1"/>
</dbReference>
<dbReference type="PANTHER" id="PTHR43715:SF1">
    <property type="entry name" value="GDP-MANNOSE 4,6 DEHYDRATASE"/>
    <property type="match status" value="1"/>
</dbReference>
<keyword evidence="4" id="KW-1185">Reference proteome</keyword>
<dbReference type="PANTHER" id="PTHR43715">
    <property type="entry name" value="GDP-MANNOSE 4,6-DEHYDRATASE"/>
    <property type="match status" value="1"/>
</dbReference>
<reference evidence="3 4" key="1">
    <citation type="submission" date="2009-01" db="EMBL/GenBank/DDBJ databases">
        <title>Complete sequence of chromosome of Methylobacterium nodulans ORS 2060.</title>
        <authorList>
            <consortium name="US DOE Joint Genome Institute"/>
            <person name="Lucas S."/>
            <person name="Copeland A."/>
            <person name="Lapidus A."/>
            <person name="Glavina del Rio T."/>
            <person name="Dalin E."/>
            <person name="Tice H."/>
            <person name="Bruce D."/>
            <person name="Goodwin L."/>
            <person name="Pitluck S."/>
            <person name="Sims D."/>
            <person name="Brettin T."/>
            <person name="Detter J.C."/>
            <person name="Han C."/>
            <person name="Larimer F."/>
            <person name="Land M."/>
            <person name="Hauser L."/>
            <person name="Kyrpides N."/>
            <person name="Ivanova N."/>
            <person name="Marx C.J."/>
            <person name="Richardson P."/>
        </authorList>
    </citation>
    <scope>NUCLEOTIDE SEQUENCE [LARGE SCALE GENOMIC DNA]</scope>
    <source>
        <strain evidence="4">LMG 21967 / CNCM I-2342 / ORS 2060</strain>
    </source>
</reference>
<dbReference type="RefSeq" id="WP_015930844.1">
    <property type="nucleotide sequence ID" value="NC_011894.1"/>
</dbReference>
<dbReference type="AlphaFoldDB" id="B8IAE0"/>
<name>B8IAE0_METNO</name>
<dbReference type="KEGG" id="mno:Mnod_4328"/>
<dbReference type="Proteomes" id="UP000008207">
    <property type="component" value="Chromosome"/>
</dbReference>
<accession>B8IAE0</accession>
<dbReference type="HOGENOM" id="CLU_2844858_0_0_5"/>
<keyword evidence="1" id="KW-0456">Lyase</keyword>
<dbReference type="GO" id="GO:0042351">
    <property type="term" value="P:'de novo' GDP-L-fucose biosynthetic process"/>
    <property type="evidence" value="ECO:0007669"/>
    <property type="project" value="TreeGrafter"/>
</dbReference>
<sequence length="65" mass="6923">MRTFVEAAFAKVGCTIVWSGQGVDEIGRDALTGAVLVRIDPRFFRPTEVDLLIGDGAKARAADAT</sequence>
<evidence type="ECO:0000259" key="2">
    <source>
        <dbReference type="Pfam" id="PF16363"/>
    </source>
</evidence>
<dbReference type="EMBL" id="CP001349">
    <property type="protein sequence ID" value="ACL59203.1"/>
    <property type="molecule type" value="Genomic_DNA"/>
</dbReference>
<evidence type="ECO:0000313" key="4">
    <source>
        <dbReference type="Proteomes" id="UP000008207"/>
    </source>
</evidence>
<dbReference type="InterPro" id="IPR016040">
    <property type="entry name" value="NAD(P)-bd_dom"/>
</dbReference>
<gene>
    <name evidence="3" type="ordered locus">Mnod_4328</name>
</gene>
<evidence type="ECO:0000313" key="3">
    <source>
        <dbReference type="EMBL" id="ACL59203.1"/>
    </source>
</evidence>